<dbReference type="InterPro" id="IPR004392">
    <property type="entry name" value="Hyd_mat_HypB"/>
</dbReference>
<evidence type="ECO:0000256" key="6">
    <source>
        <dbReference type="ARBA" id="ARBA00022833"/>
    </source>
</evidence>
<sequence>MEVKVVERILKVNDAVAQANRSRFDAAGVLAVNIIGSPGAGKTTVLERTVEGLKGRFALACIEGDPYTTRDAERIAALDCPVVQINTQGGCHLDASLVSQALEQVDLGAADLLLIENVGNLLCPSQYDLGEHLTVVVLSVTEGADKPEKYPAAFQRARAVIVSKIDALALTDVDLDDVSASIRRFNPQAEVFPLSARTGEGVEAWLQWLAKQVRAAR</sequence>
<evidence type="ECO:0000256" key="1">
    <source>
        <dbReference type="ARBA" id="ARBA00006211"/>
    </source>
</evidence>
<evidence type="ECO:0000256" key="3">
    <source>
        <dbReference type="ARBA" id="ARBA00022723"/>
    </source>
</evidence>
<evidence type="ECO:0000256" key="4">
    <source>
        <dbReference type="ARBA" id="ARBA00022741"/>
    </source>
</evidence>
<dbReference type="PIRSF" id="PIRSF005624">
    <property type="entry name" value="Ni-bind_GTPase"/>
    <property type="match status" value="1"/>
</dbReference>
<keyword evidence="2" id="KW-0533">Nickel</keyword>
<dbReference type="RefSeq" id="WP_209467019.1">
    <property type="nucleotide sequence ID" value="NZ_JAGGLG010000019.1"/>
</dbReference>
<evidence type="ECO:0000313" key="10">
    <source>
        <dbReference type="Proteomes" id="UP001519289"/>
    </source>
</evidence>
<gene>
    <name evidence="9" type="ORF">J2Z79_002310</name>
</gene>
<dbReference type="PANTHER" id="PTHR30134">
    <property type="entry name" value="HYDROGENASE PROTEIN ASSEMBLY PROTEIN, NICKEL CHAPERONE"/>
    <property type="match status" value="1"/>
</dbReference>
<keyword evidence="6" id="KW-0862">Zinc</keyword>
<dbReference type="Gene3D" id="3.40.50.300">
    <property type="entry name" value="P-loop containing nucleotide triphosphate hydrolases"/>
    <property type="match status" value="1"/>
</dbReference>
<keyword evidence="3" id="KW-0479">Metal-binding</keyword>
<comment type="caution">
    <text evidence="9">The sequence shown here is derived from an EMBL/GenBank/DDBJ whole genome shotgun (WGS) entry which is preliminary data.</text>
</comment>
<dbReference type="NCBIfam" id="TIGR00073">
    <property type="entry name" value="hypB"/>
    <property type="match status" value="1"/>
</dbReference>
<dbReference type="PANTHER" id="PTHR30134:SF2">
    <property type="entry name" value="HYDROGENASE MATURATION FACTOR HYPB"/>
    <property type="match status" value="1"/>
</dbReference>
<dbReference type="Pfam" id="PF02492">
    <property type="entry name" value="cobW"/>
    <property type="match status" value="1"/>
</dbReference>
<keyword evidence="10" id="KW-1185">Reference proteome</keyword>
<dbReference type="SUPFAM" id="SSF52540">
    <property type="entry name" value="P-loop containing nucleoside triphosphate hydrolases"/>
    <property type="match status" value="1"/>
</dbReference>
<proteinExistence type="inferred from homology"/>
<dbReference type="InterPro" id="IPR027417">
    <property type="entry name" value="P-loop_NTPase"/>
</dbReference>
<comment type="similarity">
    <text evidence="1">Belongs to the SIMIBI class G3E GTPase family. HypB/HupM subfamily.</text>
</comment>
<reference evidence="9 10" key="1">
    <citation type="submission" date="2021-03" db="EMBL/GenBank/DDBJ databases">
        <title>Genomic Encyclopedia of Type Strains, Phase IV (KMG-IV): sequencing the most valuable type-strain genomes for metagenomic binning, comparative biology and taxonomic classification.</title>
        <authorList>
            <person name="Goeker M."/>
        </authorList>
    </citation>
    <scope>NUCLEOTIDE SEQUENCE [LARGE SCALE GENOMIC DNA]</scope>
    <source>
        <strain evidence="9 10">DSM 27138</strain>
    </source>
</reference>
<keyword evidence="4" id="KW-0547">Nucleotide-binding</keyword>
<evidence type="ECO:0000256" key="2">
    <source>
        <dbReference type="ARBA" id="ARBA00022596"/>
    </source>
</evidence>
<dbReference type="EMBL" id="JAGGLG010000019">
    <property type="protein sequence ID" value="MBP2018895.1"/>
    <property type="molecule type" value="Genomic_DNA"/>
</dbReference>
<organism evidence="9 10">
    <name type="scientific">Symbiobacterium terraclitae</name>
    <dbReference type="NCBI Taxonomy" id="557451"/>
    <lineage>
        <taxon>Bacteria</taxon>
        <taxon>Bacillati</taxon>
        <taxon>Bacillota</taxon>
        <taxon>Clostridia</taxon>
        <taxon>Eubacteriales</taxon>
        <taxon>Symbiobacteriaceae</taxon>
        <taxon>Symbiobacterium</taxon>
    </lineage>
</organism>
<evidence type="ECO:0000256" key="5">
    <source>
        <dbReference type="ARBA" id="ARBA00022801"/>
    </source>
</evidence>
<feature type="domain" description="CobW/HypB/UreG nucleotide-binding" evidence="8">
    <location>
        <begin position="32"/>
        <end position="192"/>
    </location>
</feature>
<evidence type="ECO:0000259" key="8">
    <source>
        <dbReference type="Pfam" id="PF02492"/>
    </source>
</evidence>
<evidence type="ECO:0000256" key="7">
    <source>
        <dbReference type="ARBA" id="ARBA00023134"/>
    </source>
</evidence>
<name>A0ABS4JTP0_9FIRM</name>
<evidence type="ECO:0000313" key="9">
    <source>
        <dbReference type="EMBL" id="MBP2018895.1"/>
    </source>
</evidence>
<keyword evidence="7" id="KW-0342">GTP-binding</keyword>
<dbReference type="Proteomes" id="UP001519289">
    <property type="component" value="Unassembled WGS sequence"/>
</dbReference>
<accession>A0ABS4JTP0</accession>
<keyword evidence="5" id="KW-0378">Hydrolase</keyword>
<protein>
    <submittedName>
        <fullName evidence="9">Hydrogenase nickel incorporation protein HypB</fullName>
    </submittedName>
</protein>
<dbReference type="InterPro" id="IPR003495">
    <property type="entry name" value="CobW/HypB/UreG_nucleotide-bd"/>
</dbReference>